<sequence length="101" mass="10461">MPFSATISSPKISNFHSGVLFAERGRAAFTALMLDFGCSSVVELEPSLLSLTAPPFSASSSACSPSFPGNFKSSTLTSPSAAASVLIACYSVAESCSRREE</sequence>
<protein>
    <submittedName>
        <fullName evidence="1">Uncharacterized protein</fullName>
    </submittedName>
</protein>
<evidence type="ECO:0000313" key="1">
    <source>
        <dbReference type="EMBL" id="QCD89957.1"/>
    </source>
</evidence>
<reference evidence="1 2" key="1">
    <citation type="submission" date="2019-04" db="EMBL/GenBank/DDBJ databases">
        <title>An improved genome assembly and genetic linkage map for asparagus bean, Vigna unguiculata ssp. sesquipedialis.</title>
        <authorList>
            <person name="Xia Q."/>
            <person name="Zhang R."/>
            <person name="Dong Y."/>
        </authorList>
    </citation>
    <scope>NUCLEOTIDE SEQUENCE [LARGE SCALE GENOMIC DNA]</scope>
    <source>
        <tissue evidence="1">Leaf</tissue>
    </source>
</reference>
<name>A0A4D6LN01_VIGUN</name>
<gene>
    <name evidence="1" type="ORF">DEO72_LG4g909</name>
</gene>
<dbReference type="AlphaFoldDB" id="A0A4D6LN01"/>
<keyword evidence="2" id="KW-1185">Reference proteome</keyword>
<accession>A0A4D6LN01</accession>
<organism evidence="1 2">
    <name type="scientific">Vigna unguiculata</name>
    <name type="common">Cowpea</name>
    <dbReference type="NCBI Taxonomy" id="3917"/>
    <lineage>
        <taxon>Eukaryota</taxon>
        <taxon>Viridiplantae</taxon>
        <taxon>Streptophyta</taxon>
        <taxon>Embryophyta</taxon>
        <taxon>Tracheophyta</taxon>
        <taxon>Spermatophyta</taxon>
        <taxon>Magnoliopsida</taxon>
        <taxon>eudicotyledons</taxon>
        <taxon>Gunneridae</taxon>
        <taxon>Pentapetalae</taxon>
        <taxon>rosids</taxon>
        <taxon>fabids</taxon>
        <taxon>Fabales</taxon>
        <taxon>Fabaceae</taxon>
        <taxon>Papilionoideae</taxon>
        <taxon>50 kb inversion clade</taxon>
        <taxon>NPAAA clade</taxon>
        <taxon>indigoferoid/millettioid clade</taxon>
        <taxon>Phaseoleae</taxon>
        <taxon>Vigna</taxon>
    </lineage>
</organism>
<evidence type="ECO:0000313" key="2">
    <source>
        <dbReference type="Proteomes" id="UP000501690"/>
    </source>
</evidence>
<dbReference type="Proteomes" id="UP000501690">
    <property type="component" value="Linkage Group LG4"/>
</dbReference>
<dbReference type="EMBL" id="CP039348">
    <property type="protein sequence ID" value="QCD89957.1"/>
    <property type="molecule type" value="Genomic_DNA"/>
</dbReference>
<proteinExistence type="predicted"/>